<keyword evidence="1" id="KW-1133">Transmembrane helix</keyword>
<dbReference type="EMBL" id="CP013655">
    <property type="protein sequence ID" value="ALS35660.1"/>
    <property type="molecule type" value="Genomic_DNA"/>
</dbReference>
<dbReference type="STRING" id="118060.ATZ35_00340"/>
<gene>
    <name evidence="2" type="ORF">ATZ35_00340</name>
</gene>
<protein>
    <submittedName>
        <fullName evidence="2">Uncharacterized protein</fullName>
    </submittedName>
</protein>
<evidence type="ECO:0000256" key="1">
    <source>
        <dbReference type="SAM" id="Phobius"/>
    </source>
</evidence>
<dbReference type="Proteomes" id="UP000067523">
    <property type="component" value="Chromosome"/>
</dbReference>
<reference evidence="3" key="1">
    <citation type="submission" date="2015-12" db="EMBL/GenBank/DDBJ databases">
        <authorList>
            <person name="Lauer A."/>
            <person name="Humrighouse B."/>
            <person name="Loparev V."/>
            <person name="Shewmaker P.L."/>
            <person name="Whitney A.M."/>
            <person name="McLaughlin R.W."/>
        </authorList>
    </citation>
    <scope>NUCLEOTIDE SEQUENCE [LARGE SCALE GENOMIC DNA]</scope>
    <source>
        <strain evidence="3">LMG 26678</strain>
    </source>
</reference>
<sequence length="153" mass="17209">MKKRICILIVLLLLFAGDLIWFVKNIENHNVFTVLITLCVVPSVLIGTSIAITINMLNIRRNLKFLCCSVISLVYSALFYFFINSHLTADVAKNIVENTKKLAANSKNISITNISIDNDSSSSILNFLIVFAVSVIVTIIFESRRKNKERLKS</sequence>
<dbReference type="KEGG" id="erx:ATZ35_00340"/>
<keyword evidence="1" id="KW-0472">Membrane</keyword>
<proteinExistence type="predicted"/>
<name>A0A0U2VD24_9ENTE</name>
<evidence type="ECO:0000313" key="2">
    <source>
        <dbReference type="EMBL" id="ALS35660.1"/>
    </source>
</evidence>
<keyword evidence="3" id="KW-1185">Reference proteome</keyword>
<keyword evidence="1" id="KW-0812">Transmembrane</keyword>
<organism evidence="2 3">
    <name type="scientific">Enterococcus rotai</name>
    <dbReference type="NCBI Taxonomy" id="118060"/>
    <lineage>
        <taxon>Bacteria</taxon>
        <taxon>Bacillati</taxon>
        <taxon>Bacillota</taxon>
        <taxon>Bacilli</taxon>
        <taxon>Lactobacillales</taxon>
        <taxon>Enterococcaceae</taxon>
        <taxon>Enterococcus</taxon>
    </lineage>
</organism>
<feature type="transmembrane region" description="Helical" evidence="1">
    <location>
        <begin position="65"/>
        <end position="83"/>
    </location>
</feature>
<evidence type="ECO:0000313" key="3">
    <source>
        <dbReference type="Proteomes" id="UP000067523"/>
    </source>
</evidence>
<feature type="transmembrane region" description="Helical" evidence="1">
    <location>
        <begin position="123"/>
        <end position="141"/>
    </location>
</feature>
<feature type="transmembrane region" description="Helical" evidence="1">
    <location>
        <begin position="32"/>
        <end position="53"/>
    </location>
</feature>
<accession>A0A0U2VD24</accession>
<dbReference type="RefSeq" id="WP_208928322.1">
    <property type="nucleotide sequence ID" value="NZ_CP013655.1"/>
</dbReference>
<dbReference type="AlphaFoldDB" id="A0A0U2VD24"/>